<dbReference type="InterPro" id="IPR012337">
    <property type="entry name" value="RNaseH-like_sf"/>
</dbReference>
<name>A0A6G0T0E2_APHGL</name>
<dbReference type="EMBL" id="VYZN01000072">
    <property type="protein sequence ID" value="KAE9524106.1"/>
    <property type="molecule type" value="Genomic_DNA"/>
</dbReference>
<keyword evidence="4" id="KW-1185">Reference proteome</keyword>
<protein>
    <recommendedName>
        <fullName evidence="5">HAT C-terminal dimerisation domain-containing protein</fullName>
    </recommendedName>
</protein>
<gene>
    <name evidence="3" type="ORF">AGLY_015471</name>
</gene>
<dbReference type="PANTHER" id="PTHR45749:SF21">
    <property type="entry name" value="DUF4371 DOMAIN-CONTAINING PROTEIN"/>
    <property type="match status" value="1"/>
</dbReference>
<proteinExistence type="predicted"/>
<feature type="domain" description="HAT C-terminal dimerisation" evidence="1">
    <location>
        <begin position="558"/>
        <end position="613"/>
    </location>
</feature>
<dbReference type="InterPro" id="IPR008906">
    <property type="entry name" value="HATC_C_dom"/>
</dbReference>
<evidence type="ECO:0008006" key="5">
    <source>
        <dbReference type="Google" id="ProtNLM"/>
    </source>
</evidence>
<dbReference type="InterPro" id="IPR025398">
    <property type="entry name" value="DUF4371"/>
</dbReference>
<dbReference type="AlphaFoldDB" id="A0A6G0T0E2"/>
<comment type="caution">
    <text evidence="3">The sequence shown here is derived from an EMBL/GenBank/DDBJ whole genome shotgun (WGS) entry which is preliminary data.</text>
</comment>
<feature type="domain" description="DUF4371" evidence="2">
    <location>
        <begin position="220"/>
        <end position="310"/>
    </location>
</feature>
<dbReference type="Pfam" id="PF05699">
    <property type="entry name" value="Dimer_Tnp_hAT"/>
    <property type="match status" value="1"/>
</dbReference>
<evidence type="ECO:0000259" key="1">
    <source>
        <dbReference type="Pfam" id="PF05699"/>
    </source>
</evidence>
<dbReference type="Pfam" id="PF14291">
    <property type="entry name" value="DUF4371"/>
    <property type="match status" value="1"/>
</dbReference>
<sequence>LLNINDTMNSEICECGKKRDKLNKTNWTRHVNSCTSKKRKIMSNNSNIAKFFKTTTSVKEQNPTCHQNEALNSQLLPENNLSKYVHLIILKIQKWLSKMILHDEMIRDSISHELLHYYVNLGPSQPSALELPLGMFPKKKLLERKIAVHERSPEHKQSEISRGLFIKSNRVNVDVQLTQYGNRQVADNREVIRAIVEVLHFAARQNIPLRGHSECQSSLNRVKAGLFSAIIDTTTDVSNQEQFSFVVRFVNENGKIEERLLALQIANDGTGHGLFDLFCRITSKYCIDWKKNLCAQAYDGAVAMQGIYSGLRTLIQQQNPKAIYVWCFAHLLNLVVVDTCDSNIDFIEALNLVNIVKENLKKLRSDDSFDDILKTTKEYGKVNKVVNCDFKEVRKRTKKKMAGENAVDEIQDSVCHNYKINTYYAALDQIITSINERFSQAKEIMKDLALLNPDRLLCKSQKLPLDSFEHIAPCIGIDESQLRTEYMQLKNNISQLLNGMKLSSELHASNLNMDVENEISSSTEEEISNNETSEKDNVAAKISVTTIIELLFSYDLVSAFPNIYKAYKALATIPPSSATAERSFHVKLIKTRLRSTMGQTRLESLMLLSCEKDIHVDMNEVIDTYARSSELLQKSLLFK</sequence>
<accession>A0A6G0T0E2</accession>
<dbReference type="GO" id="GO:0046983">
    <property type="term" value="F:protein dimerization activity"/>
    <property type="evidence" value="ECO:0007669"/>
    <property type="project" value="InterPro"/>
</dbReference>
<dbReference type="SUPFAM" id="SSF53098">
    <property type="entry name" value="Ribonuclease H-like"/>
    <property type="match status" value="1"/>
</dbReference>
<dbReference type="OrthoDB" id="6627721at2759"/>
<dbReference type="Proteomes" id="UP000475862">
    <property type="component" value="Unassembled WGS sequence"/>
</dbReference>
<dbReference type="PANTHER" id="PTHR45749">
    <property type="match status" value="1"/>
</dbReference>
<evidence type="ECO:0000259" key="2">
    <source>
        <dbReference type="Pfam" id="PF14291"/>
    </source>
</evidence>
<organism evidence="3 4">
    <name type="scientific">Aphis glycines</name>
    <name type="common">Soybean aphid</name>
    <dbReference type="NCBI Taxonomy" id="307491"/>
    <lineage>
        <taxon>Eukaryota</taxon>
        <taxon>Metazoa</taxon>
        <taxon>Ecdysozoa</taxon>
        <taxon>Arthropoda</taxon>
        <taxon>Hexapoda</taxon>
        <taxon>Insecta</taxon>
        <taxon>Pterygota</taxon>
        <taxon>Neoptera</taxon>
        <taxon>Paraneoptera</taxon>
        <taxon>Hemiptera</taxon>
        <taxon>Sternorrhyncha</taxon>
        <taxon>Aphidomorpha</taxon>
        <taxon>Aphidoidea</taxon>
        <taxon>Aphididae</taxon>
        <taxon>Aphidini</taxon>
        <taxon>Aphis</taxon>
        <taxon>Aphis</taxon>
    </lineage>
</organism>
<evidence type="ECO:0000313" key="3">
    <source>
        <dbReference type="EMBL" id="KAE9524106.1"/>
    </source>
</evidence>
<feature type="non-terminal residue" evidence="3">
    <location>
        <position position="1"/>
    </location>
</feature>
<reference evidence="3 4" key="1">
    <citation type="submission" date="2019-08" db="EMBL/GenBank/DDBJ databases">
        <title>The genome of the soybean aphid Biotype 1, its phylome, world population structure and adaptation to the North American continent.</title>
        <authorList>
            <person name="Giordano R."/>
            <person name="Donthu R.K."/>
            <person name="Hernandez A.G."/>
            <person name="Wright C.L."/>
            <person name="Zimin A.V."/>
        </authorList>
    </citation>
    <scope>NUCLEOTIDE SEQUENCE [LARGE SCALE GENOMIC DNA]</scope>
    <source>
        <tissue evidence="3">Whole aphids</tissue>
    </source>
</reference>
<evidence type="ECO:0000313" key="4">
    <source>
        <dbReference type="Proteomes" id="UP000475862"/>
    </source>
</evidence>